<organism evidence="11 12">
    <name type="scientific">Shewanella insulae</name>
    <dbReference type="NCBI Taxonomy" id="2681496"/>
    <lineage>
        <taxon>Bacteria</taxon>
        <taxon>Pseudomonadati</taxon>
        <taxon>Pseudomonadota</taxon>
        <taxon>Gammaproteobacteria</taxon>
        <taxon>Alteromonadales</taxon>
        <taxon>Shewanellaceae</taxon>
        <taxon>Shewanella</taxon>
    </lineage>
</organism>
<evidence type="ECO:0000256" key="2">
    <source>
        <dbReference type="ARBA" id="ARBA00010004"/>
    </source>
</evidence>
<dbReference type="PIRSF" id="PIRSF019404">
    <property type="entry name" value="FliJ"/>
    <property type="match status" value="1"/>
</dbReference>
<dbReference type="InterPro" id="IPR018006">
    <property type="entry name" value="Flag_FliJ_proteobac"/>
</dbReference>
<dbReference type="EMBL" id="WRPA01000010">
    <property type="protein sequence ID" value="MXR69448.1"/>
    <property type="molecule type" value="Genomic_DNA"/>
</dbReference>
<dbReference type="InterPro" id="IPR012823">
    <property type="entry name" value="Flagell_FliJ"/>
</dbReference>
<dbReference type="AlphaFoldDB" id="A0A6L7I249"/>
<dbReference type="GO" id="GO:0044781">
    <property type="term" value="P:bacterial-type flagellum organization"/>
    <property type="evidence" value="ECO:0007669"/>
    <property type="project" value="UniProtKB-KW"/>
</dbReference>
<evidence type="ECO:0000256" key="8">
    <source>
        <dbReference type="ARBA" id="ARBA00022927"/>
    </source>
</evidence>
<keyword evidence="7" id="KW-1005">Bacterial flagellum biogenesis</keyword>
<proteinExistence type="inferred from homology"/>
<dbReference type="NCBIfam" id="TIGR02473">
    <property type="entry name" value="flagell_FliJ"/>
    <property type="match status" value="1"/>
</dbReference>
<keyword evidence="11" id="KW-0966">Cell projection</keyword>
<comment type="similarity">
    <text evidence="2">Belongs to the FliJ family.</text>
</comment>
<keyword evidence="6" id="KW-0145">Chemotaxis</keyword>
<evidence type="ECO:0000256" key="10">
    <source>
        <dbReference type="ARBA" id="ARBA00023225"/>
    </source>
</evidence>
<evidence type="ECO:0000256" key="9">
    <source>
        <dbReference type="ARBA" id="ARBA00023136"/>
    </source>
</evidence>
<dbReference type="InterPro" id="IPR053716">
    <property type="entry name" value="Flag_assembly_chemotaxis_eff"/>
</dbReference>
<name>A0A6L7I249_9GAMM</name>
<keyword evidence="8" id="KW-0653">Protein transport</keyword>
<keyword evidence="9" id="KW-0472">Membrane</keyword>
<gene>
    <name evidence="11" type="primary">fliJ</name>
    <name evidence="11" type="ORF">GNT65_12325</name>
</gene>
<evidence type="ECO:0000256" key="6">
    <source>
        <dbReference type="ARBA" id="ARBA00022500"/>
    </source>
</evidence>
<dbReference type="Gene3D" id="1.10.287.1700">
    <property type="match status" value="1"/>
</dbReference>
<evidence type="ECO:0000313" key="12">
    <source>
        <dbReference type="Proteomes" id="UP000474778"/>
    </source>
</evidence>
<protein>
    <recommendedName>
        <fullName evidence="3">Flagellar FliJ protein</fullName>
    </recommendedName>
</protein>
<dbReference type="GO" id="GO:0071973">
    <property type="term" value="P:bacterial-type flagellum-dependent cell motility"/>
    <property type="evidence" value="ECO:0007669"/>
    <property type="project" value="InterPro"/>
</dbReference>
<dbReference type="PRINTS" id="PR01004">
    <property type="entry name" value="FLGFLIJ"/>
</dbReference>
<keyword evidence="11" id="KW-0282">Flagellum</keyword>
<keyword evidence="10" id="KW-1006">Bacterial flagellum protein export</keyword>
<evidence type="ECO:0000256" key="5">
    <source>
        <dbReference type="ARBA" id="ARBA00022475"/>
    </source>
</evidence>
<evidence type="ECO:0000256" key="1">
    <source>
        <dbReference type="ARBA" id="ARBA00004413"/>
    </source>
</evidence>
<dbReference type="RefSeq" id="WP_160796602.1">
    <property type="nucleotide sequence ID" value="NZ_CANMWR010000010.1"/>
</dbReference>
<keyword evidence="5" id="KW-1003">Cell membrane</keyword>
<dbReference type="InterPro" id="IPR052570">
    <property type="entry name" value="FliJ"/>
</dbReference>
<dbReference type="GO" id="GO:0009288">
    <property type="term" value="C:bacterial-type flagellum"/>
    <property type="evidence" value="ECO:0007669"/>
    <property type="project" value="InterPro"/>
</dbReference>
<sequence length="148" mass="17541">MAKHDPLETVLKLALEAEEAAATQLRGVQLTLNKCRQQLDALQQYRLDYMKQMEAQQGQVIAASNYHQFHQFIRQIDEAIDKQVFAVAETDKQRQKAQQYWQDKQQKRKAVELLLTHKAEEKQRFEAKQEQKMIDEFASQQFFRQSTR</sequence>
<keyword evidence="12" id="KW-1185">Reference proteome</keyword>
<evidence type="ECO:0000256" key="3">
    <source>
        <dbReference type="ARBA" id="ARBA00020392"/>
    </source>
</evidence>
<dbReference type="GO" id="GO:0006935">
    <property type="term" value="P:chemotaxis"/>
    <property type="evidence" value="ECO:0007669"/>
    <property type="project" value="UniProtKB-KW"/>
</dbReference>
<accession>A0A6L7I249</accession>
<evidence type="ECO:0000313" key="11">
    <source>
        <dbReference type="EMBL" id="MXR69448.1"/>
    </source>
</evidence>
<comment type="subcellular location">
    <subcellularLocation>
        <location evidence="1">Cell membrane</location>
        <topology evidence="1">Peripheral membrane protein</topology>
        <orientation evidence="1">Cytoplasmic side</orientation>
    </subcellularLocation>
</comment>
<dbReference type="GO" id="GO:0015031">
    <property type="term" value="P:protein transport"/>
    <property type="evidence" value="ECO:0007669"/>
    <property type="project" value="UniProtKB-KW"/>
</dbReference>
<evidence type="ECO:0000256" key="7">
    <source>
        <dbReference type="ARBA" id="ARBA00022795"/>
    </source>
</evidence>
<dbReference type="GO" id="GO:0005886">
    <property type="term" value="C:plasma membrane"/>
    <property type="evidence" value="ECO:0007669"/>
    <property type="project" value="UniProtKB-SubCell"/>
</dbReference>
<reference evidence="11 12" key="1">
    <citation type="submission" date="2019-12" db="EMBL/GenBank/DDBJ databases">
        <title>Shewanella insulae sp. nov., isolated from a tidal flat.</title>
        <authorList>
            <person name="Yoon J.-H."/>
        </authorList>
    </citation>
    <scope>NUCLEOTIDE SEQUENCE [LARGE SCALE GENOMIC DNA]</scope>
    <source>
        <strain evidence="11 12">JBTF-M18</strain>
    </source>
</reference>
<dbReference type="PANTHER" id="PTHR38786">
    <property type="entry name" value="FLAGELLAR FLIJ PROTEIN"/>
    <property type="match status" value="1"/>
</dbReference>
<dbReference type="PANTHER" id="PTHR38786:SF1">
    <property type="entry name" value="FLAGELLAR FLIJ PROTEIN"/>
    <property type="match status" value="1"/>
</dbReference>
<keyword evidence="11" id="KW-0969">Cilium</keyword>
<comment type="caution">
    <text evidence="11">The sequence shown here is derived from an EMBL/GenBank/DDBJ whole genome shotgun (WGS) entry which is preliminary data.</text>
</comment>
<evidence type="ECO:0000256" key="4">
    <source>
        <dbReference type="ARBA" id="ARBA00022448"/>
    </source>
</evidence>
<keyword evidence="4" id="KW-0813">Transport</keyword>
<dbReference type="GO" id="GO:0003774">
    <property type="term" value="F:cytoskeletal motor activity"/>
    <property type="evidence" value="ECO:0007669"/>
    <property type="project" value="InterPro"/>
</dbReference>
<dbReference type="Pfam" id="PF02050">
    <property type="entry name" value="FliJ"/>
    <property type="match status" value="1"/>
</dbReference>
<dbReference type="Proteomes" id="UP000474778">
    <property type="component" value="Unassembled WGS sequence"/>
</dbReference>